<dbReference type="GO" id="GO:0004499">
    <property type="term" value="F:N,N-dimethylaniline monooxygenase activity"/>
    <property type="evidence" value="ECO:0007669"/>
    <property type="project" value="InterPro"/>
</dbReference>
<name>A0A9P8G3H4_AURME</name>
<dbReference type="GO" id="GO:0050660">
    <property type="term" value="F:flavin adenine dinucleotide binding"/>
    <property type="evidence" value="ECO:0007669"/>
    <property type="project" value="InterPro"/>
</dbReference>
<dbReference type="PANTHER" id="PTHR42877:SF4">
    <property type="entry name" value="FAD_NAD(P)-BINDING DOMAIN-CONTAINING PROTEIN-RELATED"/>
    <property type="match status" value="1"/>
</dbReference>
<dbReference type="GO" id="GO:0050661">
    <property type="term" value="F:NADP binding"/>
    <property type="evidence" value="ECO:0007669"/>
    <property type="project" value="InterPro"/>
</dbReference>
<dbReference type="SUPFAM" id="SSF51905">
    <property type="entry name" value="FAD/NAD(P)-binding domain"/>
    <property type="match status" value="2"/>
</dbReference>
<organism evidence="5 6">
    <name type="scientific">Aureobasidium melanogenum</name>
    <name type="common">Aureobasidium pullulans var. melanogenum</name>
    <dbReference type="NCBI Taxonomy" id="46634"/>
    <lineage>
        <taxon>Eukaryota</taxon>
        <taxon>Fungi</taxon>
        <taxon>Dikarya</taxon>
        <taxon>Ascomycota</taxon>
        <taxon>Pezizomycotina</taxon>
        <taxon>Dothideomycetes</taxon>
        <taxon>Dothideomycetidae</taxon>
        <taxon>Dothideales</taxon>
        <taxon>Saccotheciaceae</taxon>
        <taxon>Aureobasidium</taxon>
    </lineage>
</organism>
<keyword evidence="2" id="KW-0285">Flavoprotein</keyword>
<dbReference type="PRINTS" id="PR00370">
    <property type="entry name" value="FMOXYGENASE"/>
</dbReference>
<evidence type="ECO:0000256" key="3">
    <source>
        <dbReference type="ARBA" id="ARBA00022827"/>
    </source>
</evidence>
<dbReference type="InterPro" id="IPR020946">
    <property type="entry name" value="Flavin_mOase-like"/>
</dbReference>
<dbReference type="EMBL" id="JAHFXS010000043">
    <property type="protein sequence ID" value="KAG9990186.1"/>
    <property type="molecule type" value="Genomic_DNA"/>
</dbReference>
<evidence type="ECO:0000256" key="1">
    <source>
        <dbReference type="ARBA" id="ARBA00010139"/>
    </source>
</evidence>
<proteinExistence type="inferred from homology"/>
<accession>A0A9P8G3H4</accession>
<reference evidence="5" key="2">
    <citation type="submission" date="2021-08" db="EMBL/GenBank/DDBJ databases">
        <authorList>
            <person name="Gostincar C."/>
            <person name="Sun X."/>
            <person name="Song Z."/>
            <person name="Gunde-Cimerman N."/>
        </authorList>
    </citation>
    <scope>NUCLEOTIDE SEQUENCE</scope>
    <source>
        <strain evidence="5">EXF-9298</strain>
    </source>
</reference>
<dbReference type="Pfam" id="PF00743">
    <property type="entry name" value="FMO-like"/>
    <property type="match status" value="1"/>
</dbReference>
<keyword evidence="6" id="KW-1185">Reference proteome</keyword>
<dbReference type="InterPro" id="IPR051209">
    <property type="entry name" value="FAD-bind_Monooxygenase_sf"/>
</dbReference>
<protein>
    <submittedName>
        <fullName evidence="5">Uncharacterized protein</fullName>
    </submittedName>
</protein>
<gene>
    <name evidence="5" type="ORF">KCU98_g1329</name>
</gene>
<dbReference type="Gene3D" id="3.50.50.60">
    <property type="entry name" value="FAD/NAD(P)-binding domain"/>
    <property type="match status" value="2"/>
</dbReference>
<dbReference type="AlphaFoldDB" id="A0A9P8G3H4"/>
<comment type="caution">
    <text evidence="5">The sequence shown here is derived from an EMBL/GenBank/DDBJ whole genome shotgun (WGS) entry which is preliminary data.</text>
</comment>
<evidence type="ECO:0000256" key="2">
    <source>
        <dbReference type="ARBA" id="ARBA00022630"/>
    </source>
</evidence>
<comment type="similarity">
    <text evidence="1">Belongs to the FAD-binding monooxygenase family.</text>
</comment>
<dbReference type="Proteomes" id="UP000729357">
    <property type="component" value="Unassembled WGS sequence"/>
</dbReference>
<evidence type="ECO:0000256" key="4">
    <source>
        <dbReference type="ARBA" id="ARBA00023002"/>
    </source>
</evidence>
<feature type="non-terminal residue" evidence="5">
    <location>
        <position position="1"/>
    </location>
</feature>
<sequence>MTIPTITMADLEDESSGSGVVPGYDVSEEFIRKAVNGVDANVLRMAIYQITRDEKIKNMTVHKKAIRGGVLYDYILSKEDEDYVRAKVLEYLLKGPQPKPTPPTRKEAYSMMDIFSDKPMREKPGEPSFDYDEAYEELAIDDYPRAVNWSAGQPSNETLQKWKVLVVGAGISGLAAAIPLQKLGIPFQIVERLSNVGGTWLLNSYPGARVDTMSFLFQYKFEKNYPWTEYFACAGETRQYLEHIAMKYHVADKITFNTEVVSAVWSEADKCYTVKTVGKDGSENVSKYNAIISASGLFSTPNAMPDIPGIKDFKGPIFHTAHWDHDVSISGKRIAQIGTGSTGAQLAPCLAVEAKHLAVYQRTPNWMFKVEGYRNKVTPEMRWLCSHLPSYWNWFCWVTFYRSLHLASLQLRDEVYEAEGGVVNKRNAALRETLYKYMENELEGRPDLLAKMTPSYAPLVRRLVVDNGFFQTLKRDNVELVTEGIERITETGIQTKDGQHREFDIIALGAGFKTSQYLWPVNYVGRDGMTLKKAWKLDGARSYLGMSMPHYPNLFTLYGPNHQPRGGSLYSYGEIWARYAVASIVGMIERGAVAMEVKEDTFQSYQKKLDAQNKKLLWESKGSSYYVNEHGRQGVNMPWTTAEYHPMIAQPNFDDYKLDFGGKYTNGTNGINGTNGTNGSIHA</sequence>
<reference evidence="5" key="1">
    <citation type="journal article" date="2021" name="J Fungi (Basel)">
        <title>Virulence traits and population genomics of the black yeast Aureobasidium melanogenum.</title>
        <authorList>
            <person name="Cernosa A."/>
            <person name="Sun X."/>
            <person name="Gostincar C."/>
            <person name="Fang C."/>
            <person name="Gunde-Cimerman N."/>
            <person name="Song Z."/>
        </authorList>
    </citation>
    <scope>NUCLEOTIDE SEQUENCE</scope>
    <source>
        <strain evidence="5">EXF-9298</strain>
    </source>
</reference>
<dbReference type="InterPro" id="IPR036188">
    <property type="entry name" value="FAD/NAD-bd_sf"/>
</dbReference>
<keyword evidence="3" id="KW-0274">FAD</keyword>
<evidence type="ECO:0000313" key="5">
    <source>
        <dbReference type="EMBL" id="KAG9990186.1"/>
    </source>
</evidence>
<dbReference type="InterPro" id="IPR000960">
    <property type="entry name" value="Flavin_mOase"/>
</dbReference>
<evidence type="ECO:0000313" key="6">
    <source>
        <dbReference type="Proteomes" id="UP000729357"/>
    </source>
</evidence>
<dbReference type="PANTHER" id="PTHR42877">
    <property type="entry name" value="L-ORNITHINE N(5)-MONOOXYGENASE-RELATED"/>
    <property type="match status" value="1"/>
</dbReference>
<keyword evidence="4" id="KW-0560">Oxidoreductase</keyword>